<feature type="region of interest" description="Disordered" evidence="1">
    <location>
        <begin position="650"/>
        <end position="777"/>
    </location>
</feature>
<keyword evidence="4" id="KW-1185">Reference proteome</keyword>
<dbReference type="Proteomes" id="UP000294003">
    <property type="component" value="Unassembled WGS sequence"/>
</dbReference>
<organism evidence="3 4">
    <name type="scientific">Monosporascus cannonballus</name>
    <dbReference type="NCBI Taxonomy" id="155416"/>
    <lineage>
        <taxon>Eukaryota</taxon>
        <taxon>Fungi</taxon>
        <taxon>Dikarya</taxon>
        <taxon>Ascomycota</taxon>
        <taxon>Pezizomycotina</taxon>
        <taxon>Sordariomycetes</taxon>
        <taxon>Xylariomycetidae</taxon>
        <taxon>Xylariales</taxon>
        <taxon>Xylariales incertae sedis</taxon>
        <taxon>Monosporascus</taxon>
    </lineage>
</organism>
<name>A0ABY0GUT0_9PEZI</name>
<dbReference type="PANTHER" id="PTHR28067">
    <property type="entry name" value="DNA REPLICATION REGULATOR SLD3"/>
    <property type="match status" value="1"/>
</dbReference>
<proteinExistence type="predicted"/>
<protein>
    <recommendedName>
        <fullName evidence="2">DNA replication regulator Sld3 C-terminal domain-containing protein</fullName>
    </recommendedName>
</protein>
<feature type="compositionally biased region" description="Low complexity" evidence="1">
    <location>
        <begin position="655"/>
        <end position="671"/>
    </location>
</feature>
<feature type="region of interest" description="Disordered" evidence="1">
    <location>
        <begin position="799"/>
        <end position="843"/>
    </location>
</feature>
<evidence type="ECO:0000313" key="3">
    <source>
        <dbReference type="EMBL" id="RYO77545.1"/>
    </source>
</evidence>
<feature type="region of interest" description="Disordered" evidence="1">
    <location>
        <begin position="499"/>
        <end position="619"/>
    </location>
</feature>
<dbReference type="Gene3D" id="1.20.58.2130">
    <property type="match status" value="1"/>
</dbReference>
<feature type="region of interest" description="Disordered" evidence="1">
    <location>
        <begin position="397"/>
        <end position="423"/>
    </location>
</feature>
<feature type="region of interest" description="Disordered" evidence="1">
    <location>
        <begin position="162"/>
        <end position="185"/>
    </location>
</feature>
<gene>
    <name evidence="3" type="ORF">DL762_009188</name>
</gene>
<accession>A0ABY0GUT0</accession>
<dbReference type="InterPro" id="IPR013948">
    <property type="entry name" value="DNA_replication_reg_Sld3_C"/>
</dbReference>
<reference evidence="3 4" key="1">
    <citation type="submission" date="2018-06" db="EMBL/GenBank/DDBJ databases">
        <title>Complete Genomes of Monosporascus.</title>
        <authorList>
            <person name="Robinson A.J."/>
            <person name="Natvig D.O."/>
        </authorList>
    </citation>
    <scope>NUCLEOTIDE SEQUENCE [LARGE SCALE GENOMIC DNA]</scope>
    <source>
        <strain evidence="3 4">CBS 609.92</strain>
    </source>
</reference>
<feature type="region of interest" description="Disordered" evidence="1">
    <location>
        <begin position="29"/>
        <end position="48"/>
    </location>
</feature>
<evidence type="ECO:0000259" key="2">
    <source>
        <dbReference type="Pfam" id="PF08639"/>
    </source>
</evidence>
<feature type="domain" description="DNA replication regulator Sld3 C-terminal" evidence="2">
    <location>
        <begin position="283"/>
        <end position="765"/>
    </location>
</feature>
<comment type="caution">
    <text evidence="3">The sequence shown here is derived from an EMBL/GenBank/DDBJ whole genome shotgun (WGS) entry which is preliminary data.</text>
</comment>
<dbReference type="PANTHER" id="PTHR28067:SF1">
    <property type="entry name" value="DNA REPLICATION REGULATOR SLD3"/>
    <property type="match status" value="1"/>
</dbReference>
<dbReference type="InterPro" id="IPR042511">
    <property type="entry name" value="Sld3"/>
</dbReference>
<feature type="region of interest" description="Disordered" evidence="1">
    <location>
        <begin position="299"/>
        <end position="322"/>
    </location>
</feature>
<dbReference type="EMBL" id="QJNS01000452">
    <property type="protein sequence ID" value="RYO77545.1"/>
    <property type="molecule type" value="Genomic_DNA"/>
</dbReference>
<feature type="compositionally biased region" description="Basic and acidic residues" evidence="1">
    <location>
        <begin position="538"/>
        <end position="550"/>
    </location>
</feature>
<feature type="compositionally biased region" description="Basic and acidic residues" evidence="1">
    <location>
        <begin position="685"/>
        <end position="695"/>
    </location>
</feature>
<dbReference type="Pfam" id="PF08639">
    <property type="entry name" value="Sld3_STD"/>
    <property type="match status" value="1"/>
</dbReference>
<feature type="region of interest" description="Disordered" evidence="1">
    <location>
        <begin position="203"/>
        <end position="281"/>
    </location>
</feature>
<evidence type="ECO:0000256" key="1">
    <source>
        <dbReference type="SAM" id="MobiDB-lite"/>
    </source>
</evidence>
<evidence type="ECO:0000313" key="4">
    <source>
        <dbReference type="Proteomes" id="UP000294003"/>
    </source>
</evidence>
<feature type="compositionally biased region" description="Basic and acidic residues" evidence="1">
    <location>
        <begin position="610"/>
        <end position="619"/>
    </location>
</feature>
<sequence>MSSRISVFGGSSDASRPISRATIATPFASRRPSLLKPTPDHRLSADGNHGIAIEPQSKRRSHDAYAMEDLLRTPIVLSFLDLHSPYGSFESSQYFESKIKILDLEGRVAAHPVVLIARLESDKTIYALERQNNGLYSLCQLCSWVNLATLCGLSTVSSGHLIKKSPPQPTGSSTSQPLITPQLHKENKNRRLAIEAIQSLVKKPARSRSVSTPSQPVELITQPAAPAGDEETTSGQSGNGRASRDAAPFSSTPDAKSPIQATAEARIDESPSQPTANEIFDIQIDKKYRETLPDIISKMKPIIQDSDNEQSSSKAKKRKAKKIKLGKDGLYPGEDEHVRKWWGVHKPEPRDDDEATTSAPQHDAKVKLFYLRSRETQLQMIIILEILALEPLRTPDDAADSQLPGMPAEADREISKPAPPKKRNRHNFPFLLDVHADRLCIWQSTALDGVKMMDDSQIGQKAEAQNSLRATSDPLKDICVDVIVPLLPEQCDSLNRKLGGPVMATPAKAKPKRTEAAVKPKPRPGSAVKRPALVKSAKPLDKVLSKESERHRRSMSRGPSGIIALMRSASTPMLKREASEPLSATTVPKGGTPESNETIPMNAGSGPIKRRSEEEKAKKEAMVKAELQDAISALRRPNRDVVGKAMAEAAERRATTTLSQLKKSKKPTQQPRLPNVVKATPVAARFRDALARDAHSQPAGPTHTGWIEADNFPPWSASLIPSSAPRKRNRDAAFGLGDESRALPAASRVFNNGSSGHHHVDVTPGRPSAPKHADFLSVPGTDNEAVLASSPIAARRIAQRKPAVSMRGPLVAHDDSGIGMPSSPGGLAETPRKPRSVPKDSVAATPVKAAVVDGVGAGGGSAVAVARTGDSDAAANGAAVVAKQEKEKNARRVSIYERLGWDDDSDELG</sequence>